<accession>A0A6P2D7N9</accession>
<sequence length="103" mass="11830">MGPLPIAHWNDALDRMESSLLSAARALDRHEERWERAVAPSAGEGEPPLALNRIDGRLEDWQSRLRAADELTTSVERELAERTVAVERWRTLFAKWEGLLKRE</sequence>
<dbReference type="EMBL" id="LR593886">
    <property type="protein sequence ID" value="VTR95470.1"/>
    <property type="molecule type" value="Genomic_DNA"/>
</dbReference>
<protein>
    <submittedName>
        <fullName evidence="1">Uncharacterized protein</fullName>
    </submittedName>
</protein>
<dbReference type="AlphaFoldDB" id="A0A6P2D7N9"/>
<evidence type="ECO:0000313" key="2">
    <source>
        <dbReference type="Proteomes" id="UP000464178"/>
    </source>
</evidence>
<keyword evidence="2" id="KW-1185">Reference proteome</keyword>
<organism evidence="1 2">
    <name type="scientific">Gemmata massiliana</name>
    <dbReference type="NCBI Taxonomy" id="1210884"/>
    <lineage>
        <taxon>Bacteria</taxon>
        <taxon>Pseudomonadati</taxon>
        <taxon>Planctomycetota</taxon>
        <taxon>Planctomycetia</taxon>
        <taxon>Gemmatales</taxon>
        <taxon>Gemmataceae</taxon>
        <taxon>Gemmata</taxon>
    </lineage>
</organism>
<name>A0A6P2D7N9_9BACT</name>
<evidence type="ECO:0000313" key="1">
    <source>
        <dbReference type="EMBL" id="VTR95470.1"/>
    </source>
</evidence>
<dbReference type="KEGG" id="gms:SOIL9_22440"/>
<gene>
    <name evidence="1" type="ORF">SOIL9_22440</name>
</gene>
<proteinExistence type="predicted"/>
<dbReference type="RefSeq" id="WP_162669878.1">
    <property type="nucleotide sequence ID" value="NZ_LR593886.1"/>
</dbReference>
<dbReference type="Proteomes" id="UP000464178">
    <property type="component" value="Chromosome"/>
</dbReference>
<reference evidence="1 2" key="1">
    <citation type="submission" date="2019-05" db="EMBL/GenBank/DDBJ databases">
        <authorList>
            <consortium name="Science for Life Laboratories"/>
        </authorList>
    </citation>
    <scope>NUCLEOTIDE SEQUENCE [LARGE SCALE GENOMIC DNA]</scope>
    <source>
        <strain evidence="1">Soil9</strain>
    </source>
</reference>